<organism evidence="7 8">
    <name type="scientific">Sphaerulina musiva (strain SO2202)</name>
    <name type="common">Poplar stem canker fungus</name>
    <name type="synonym">Septoria musiva</name>
    <dbReference type="NCBI Taxonomy" id="692275"/>
    <lineage>
        <taxon>Eukaryota</taxon>
        <taxon>Fungi</taxon>
        <taxon>Dikarya</taxon>
        <taxon>Ascomycota</taxon>
        <taxon>Pezizomycotina</taxon>
        <taxon>Dothideomycetes</taxon>
        <taxon>Dothideomycetidae</taxon>
        <taxon>Mycosphaerellales</taxon>
        <taxon>Mycosphaerellaceae</taxon>
        <taxon>Sphaerulina</taxon>
    </lineage>
</organism>
<evidence type="ECO:0000256" key="6">
    <source>
        <dbReference type="RuleBase" id="RU361156"/>
    </source>
</evidence>
<feature type="signal peptide" evidence="6">
    <location>
        <begin position="1"/>
        <end position="19"/>
    </location>
</feature>
<evidence type="ECO:0000256" key="3">
    <source>
        <dbReference type="ARBA" id="ARBA00022670"/>
    </source>
</evidence>
<comment type="similarity">
    <text evidence="1 6">Belongs to the peptidase S10 family.</text>
</comment>
<keyword evidence="3 6" id="KW-0645">Protease</keyword>
<dbReference type="AlphaFoldDB" id="M3BY78"/>
<dbReference type="GeneID" id="27902745"/>
<dbReference type="EC" id="3.4.16.-" evidence="6"/>
<dbReference type="Pfam" id="PF00450">
    <property type="entry name" value="Peptidase_S10"/>
    <property type="match status" value="1"/>
</dbReference>
<dbReference type="MEROPS" id="S10.014"/>
<dbReference type="Gene3D" id="3.40.50.1820">
    <property type="entry name" value="alpha/beta hydrolase"/>
    <property type="match status" value="1"/>
</dbReference>
<evidence type="ECO:0000256" key="1">
    <source>
        <dbReference type="ARBA" id="ARBA00009431"/>
    </source>
</evidence>
<dbReference type="InterPro" id="IPR029058">
    <property type="entry name" value="AB_hydrolase_fold"/>
</dbReference>
<keyword evidence="2 6" id="KW-0121">Carboxypeptidase</keyword>
<evidence type="ECO:0000313" key="7">
    <source>
        <dbReference type="EMBL" id="EMF13021.1"/>
    </source>
</evidence>
<evidence type="ECO:0000313" key="8">
    <source>
        <dbReference type="Proteomes" id="UP000016931"/>
    </source>
</evidence>
<dbReference type="HOGENOM" id="CLU_008523_12_3_1"/>
<dbReference type="OMA" id="KGATTYI"/>
<dbReference type="SUPFAM" id="SSF53474">
    <property type="entry name" value="alpha/beta-Hydrolases"/>
    <property type="match status" value="1"/>
</dbReference>
<dbReference type="Proteomes" id="UP000016931">
    <property type="component" value="Unassembled WGS sequence"/>
</dbReference>
<gene>
    <name evidence="7" type="ORF">SEPMUDRAFT_149525</name>
</gene>
<keyword evidence="5" id="KW-0325">Glycoprotein</keyword>
<evidence type="ECO:0000256" key="5">
    <source>
        <dbReference type="ARBA" id="ARBA00023180"/>
    </source>
</evidence>
<proteinExistence type="inferred from homology"/>
<accession>M3BY78</accession>
<dbReference type="EMBL" id="KB456264">
    <property type="protein sequence ID" value="EMF13021.1"/>
    <property type="molecule type" value="Genomic_DNA"/>
</dbReference>
<dbReference type="PANTHER" id="PTHR11802:SF479">
    <property type="entry name" value="CARBOXYPEPTIDASE"/>
    <property type="match status" value="1"/>
</dbReference>
<keyword evidence="6" id="KW-0732">Signal</keyword>
<protein>
    <recommendedName>
        <fullName evidence="6">Carboxypeptidase</fullName>
        <ecNumber evidence="6">3.4.16.-</ecNumber>
    </recommendedName>
</protein>
<dbReference type="RefSeq" id="XP_016761142.1">
    <property type="nucleotide sequence ID" value="XM_016905608.1"/>
</dbReference>
<dbReference type="InterPro" id="IPR018202">
    <property type="entry name" value="Ser_caboxypep_ser_AS"/>
</dbReference>
<keyword evidence="4 6" id="KW-0378">Hydrolase</keyword>
<dbReference type="PANTHER" id="PTHR11802">
    <property type="entry name" value="SERINE PROTEASE FAMILY S10 SERINE CARBOXYPEPTIDASE"/>
    <property type="match status" value="1"/>
</dbReference>
<dbReference type="PROSITE" id="PS00131">
    <property type="entry name" value="CARBOXYPEPT_SER_SER"/>
    <property type="match status" value="1"/>
</dbReference>
<dbReference type="GO" id="GO:0004185">
    <property type="term" value="F:serine-type carboxypeptidase activity"/>
    <property type="evidence" value="ECO:0007669"/>
    <property type="project" value="UniProtKB-UniRule"/>
</dbReference>
<dbReference type="eggNOG" id="KOG1282">
    <property type="taxonomic scope" value="Eukaryota"/>
</dbReference>
<sequence>MKLPSSTLALLGIAGLASAVRPEEVFRRAEKYRPVVEKRIPGQPFRSSRLQERAFNFRNNATEKFVVNGTGIPDVPFDIGESYAGLLPISDAPNETRELFFWFFPTTNPAPTDEIVIWLNGGPGCSSLSGLLTENGPFTWESGTLAPVLNPYTWVNLTNMLWVEQPVGVGYTQGLPNIVDEVGLGKEFVGFYQQFVKAFGIQGWDLFLTGESYAGFYVPYIADAFITAADPDIHLKGISINNPLIGAVPTQQVTIGPYLRYWQKSLFLNDSFIERFEARDRECNYSQYLDTYLQFPPPTGPFPVLPNPYDTDNATCDQLDNAFDAIVEVNPCFNIYHISETCPHLYSVLGKVNEHDYVPPGAQIYFNRTDVKAAIHAPLDVNWIQCGDGVFRNSTSETEDASLAPTQNGVLARVIEYTNNTIIGSGELDMLLTTNGTLLAVQNMTFNGAQGLSSRPETPFYVPYHPEFNKGALAGAGYLGSWVHERGLTFYTVRLAGHELPGFAPGAAYRMLELLLGRIKDLSQIGDFTTQTGNFTGTSPLLRRR</sequence>
<reference evidence="7 8" key="1">
    <citation type="journal article" date="2012" name="PLoS Pathog.">
        <title>Diverse lifestyles and strategies of plant pathogenesis encoded in the genomes of eighteen Dothideomycetes fungi.</title>
        <authorList>
            <person name="Ohm R.A."/>
            <person name="Feau N."/>
            <person name="Henrissat B."/>
            <person name="Schoch C.L."/>
            <person name="Horwitz B.A."/>
            <person name="Barry K.W."/>
            <person name="Condon B.J."/>
            <person name="Copeland A.C."/>
            <person name="Dhillon B."/>
            <person name="Glaser F."/>
            <person name="Hesse C.N."/>
            <person name="Kosti I."/>
            <person name="LaButti K."/>
            <person name="Lindquist E.A."/>
            <person name="Lucas S."/>
            <person name="Salamov A.A."/>
            <person name="Bradshaw R.E."/>
            <person name="Ciuffetti L."/>
            <person name="Hamelin R.C."/>
            <person name="Kema G.H.J."/>
            <person name="Lawrence C."/>
            <person name="Scott J.A."/>
            <person name="Spatafora J.W."/>
            <person name="Turgeon B.G."/>
            <person name="de Wit P.J.G.M."/>
            <person name="Zhong S."/>
            <person name="Goodwin S.B."/>
            <person name="Grigoriev I.V."/>
        </authorList>
    </citation>
    <scope>NUCLEOTIDE SEQUENCE [LARGE SCALE GENOMIC DNA]</scope>
    <source>
        <strain evidence="7 8">SO2202</strain>
    </source>
</reference>
<keyword evidence="8" id="KW-1185">Reference proteome</keyword>
<dbReference type="PRINTS" id="PR00724">
    <property type="entry name" value="CRBOXYPTASEC"/>
</dbReference>
<dbReference type="InterPro" id="IPR001563">
    <property type="entry name" value="Peptidase_S10"/>
</dbReference>
<evidence type="ECO:0000256" key="4">
    <source>
        <dbReference type="ARBA" id="ARBA00022801"/>
    </source>
</evidence>
<name>M3BY78_SPHMS</name>
<dbReference type="OrthoDB" id="26387at2759"/>
<evidence type="ECO:0000256" key="2">
    <source>
        <dbReference type="ARBA" id="ARBA00022645"/>
    </source>
</evidence>
<feature type="chain" id="PRO_5006532054" description="Carboxypeptidase" evidence="6">
    <location>
        <begin position="20"/>
        <end position="545"/>
    </location>
</feature>
<dbReference type="GO" id="GO:0006508">
    <property type="term" value="P:proteolysis"/>
    <property type="evidence" value="ECO:0007669"/>
    <property type="project" value="UniProtKB-KW"/>
</dbReference>